<evidence type="ECO:0000256" key="1">
    <source>
        <dbReference type="SAM" id="MobiDB-lite"/>
    </source>
</evidence>
<proteinExistence type="predicted"/>
<protein>
    <submittedName>
        <fullName evidence="3">Uncharacterized protein</fullName>
    </submittedName>
</protein>
<keyword evidence="4" id="KW-1185">Reference proteome</keyword>
<evidence type="ECO:0000313" key="4">
    <source>
        <dbReference type="Proteomes" id="UP000076727"/>
    </source>
</evidence>
<dbReference type="AlphaFoldDB" id="A0A165RS83"/>
<feature type="region of interest" description="Disordered" evidence="1">
    <location>
        <begin position="94"/>
        <end position="116"/>
    </location>
</feature>
<sequence>MRLSSFIPFALVAASSVAAYSADYYSYVDADLALAARDLHIYDLVARKFLADPLIARTDEPKREHYQTHADYDKAWRAWSQKNRKTDHQLKKILQHTDLNEPQRDHYKSQQDYEKA</sequence>
<feature type="signal peptide" evidence="2">
    <location>
        <begin position="1"/>
        <end position="19"/>
    </location>
</feature>
<reference evidence="3 4" key="1">
    <citation type="journal article" date="2016" name="Mol. Biol. Evol.">
        <title>Comparative Genomics of Early-Diverging Mushroom-Forming Fungi Provides Insights into the Origins of Lignocellulose Decay Capabilities.</title>
        <authorList>
            <person name="Nagy L.G."/>
            <person name="Riley R."/>
            <person name="Tritt A."/>
            <person name="Adam C."/>
            <person name="Daum C."/>
            <person name="Floudas D."/>
            <person name="Sun H."/>
            <person name="Yadav J.S."/>
            <person name="Pangilinan J."/>
            <person name="Larsson K.H."/>
            <person name="Matsuura K."/>
            <person name="Barry K."/>
            <person name="Labutti K."/>
            <person name="Kuo R."/>
            <person name="Ohm R.A."/>
            <person name="Bhattacharya S.S."/>
            <person name="Shirouzu T."/>
            <person name="Yoshinaga Y."/>
            <person name="Martin F.M."/>
            <person name="Grigoriev I.V."/>
            <person name="Hibbett D.S."/>
        </authorList>
    </citation>
    <scope>NUCLEOTIDE SEQUENCE [LARGE SCALE GENOMIC DNA]</scope>
    <source>
        <strain evidence="3 4">L-15889</strain>
    </source>
</reference>
<dbReference type="OrthoDB" id="2810960at2759"/>
<dbReference type="EMBL" id="KV429047">
    <property type="protein sequence ID" value="KZT71098.1"/>
    <property type="molecule type" value="Genomic_DNA"/>
</dbReference>
<evidence type="ECO:0000313" key="3">
    <source>
        <dbReference type="EMBL" id="KZT71098.1"/>
    </source>
</evidence>
<dbReference type="Proteomes" id="UP000076727">
    <property type="component" value="Unassembled WGS sequence"/>
</dbReference>
<feature type="compositionally biased region" description="Basic and acidic residues" evidence="1">
    <location>
        <begin position="98"/>
        <end position="116"/>
    </location>
</feature>
<keyword evidence="2" id="KW-0732">Signal</keyword>
<evidence type="ECO:0000256" key="2">
    <source>
        <dbReference type="SAM" id="SignalP"/>
    </source>
</evidence>
<gene>
    <name evidence="3" type="ORF">DAEQUDRAFT_724461</name>
</gene>
<name>A0A165RS83_9APHY</name>
<feature type="chain" id="PRO_5007866145" evidence="2">
    <location>
        <begin position="20"/>
        <end position="116"/>
    </location>
</feature>
<accession>A0A165RS83</accession>
<organism evidence="3 4">
    <name type="scientific">Daedalea quercina L-15889</name>
    <dbReference type="NCBI Taxonomy" id="1314783"/>
    <lineage>
        <taxon>Eukaryota</taxon>
        <taxon>Fungi</taxon>
        <taxon>Dikarya</taxon>
        <taxon>Basidiomycota</taxon>
        <taxon>Agaricomycotina</taxon>
        <taxon>Agaricomycetes</taxon>
        <taxon>Polyporales</taxon>
        <taxon>Fomitopsis</taxon>
    </lineage>
</organism>